<feature type="compositionally biased region" description="Gly residues" evidence="6">
    <location>
        <begin position="192"/>
        <end position="205"/>
    </location>
</feature>
<dbReference type="PANTHER" id="PTHR23506:SF23">
    <property type="entry name" value="GH10249P"/>
    <property type="match status" value="1"/>
</dbReference>
<evidence type="ECO:0000313" key="8">
    <source>
        <dbReference type="EMBL" id="GAA2600930.1"/>
    </source>
</evidence>
<feature type="transmembrane region" description="Helical" evidence="7">
    <location>
        <begin position="636"/>
        <end position="657"/>
    </location>
</feature>
<evidence type="ECO:0000313" key="9">
    <source>
        <dbReference type="Proteomes" id="UP001501509"/>
    </source>
</evidence>
<feature type="transmembrane region" description="Helical" evidence="7">
    <location>
        <begin position="383"/>
        <end position="403"/>
    </location>
</feature>
<reference evidence="8 9" key="1">
    <citation type="journal article" date="2019" name="Int. J. Syst. Evol. Microbiol.">
        <title>The Global Catalogue of Microorganisms (GCM) 10K type strain sequencing project: providing services to taxonomists for standard genome sequencing and annotation.</title>
        <authorList>
            <consortium name="The Broad Institute Genomics Platform"/>
            <consortium name="The Broad Institute Genome Sequencing Center for Infectious Disease"/>
            <person name="Wu L."/>
            <person name="Ma J."/>
        </authorList>
    </citation>
    <scope>NUCLEOTIDE SEQUENCE [LARGE SCALE GENOMIC DNA]</scope>
    <source>
        <strain evidence="8 9">JCM 6833</strain>
    </source>
</reference>
<dbReference type="PANTHER" id="PTHR23506">
    <property type="entry name" value="GH10249P"/>
    <property type="match status" value="1"/>
</dbReference>
<proteinExistence type="predicted"/>
<name>A0ABN3PTY9_9ACTN</name>
<keyword evidence="4 7" id="KW-1133">Transmembrane helix</keyword>
<evidence type="ECO:0000256" key="3">
    <source>
        <dbReference type="ARBA" id="ARBA00022692"/>
    </source>
</evidence>
<evidence type="ECO:0000256" key="5">
    <source>
        <dbReference type="ARBA" id="ARBA00023136"/>
    </source>
</evidence>
<feature type="region of interest" description="Disordered" evidence="6">
    <location>
        <begin position="1"/>
        <end position="70"/>
    </location>
</feature>
<feature type="transmembrane region" description="Helical" evidence="7">
    <location>
        <begin position="733"/>
        <end position="754"/>
    </location>
</feature>
<dbReference type="Gene3D" id="1.20.1250.20">
    <property type="entry name" value="MFS general substrate transporter like domains"/>
    <property type="match status" value="1"/>
</dbReference>
<dbReference type="InterPro" id="IPR036259">
    <property type="entry name" value="MFS_trans_sf"/>
</dbReference>
<evidence type="ECO:0000256" key="1">
    <source>
        <dbReference type="ARBA" id="ARBA00004141"/>
    </source>
</evidence>
<feature type="transmembrane region" description="Helical" evidence="7">
    <location>
        <begin position="567"/>
        <end position="585"/>
    </location>
</feature>
<dbReference type="EMBL" id="BAAATD010000004">
    <property type="protein sequence ID" value="GAA2600930.1"/>
    <property type="molecule type" value="Genomic_DNA"/>
</dbReference>
<feature type="transmembrane region" description="Helical" evidence="7">
    <location>
        <begin position="349"/>
        <end position="371"/>
    </location>
</feature>
<keyword evidence="2" id="KW-0813">Transport</keyword>
<comment type="subcellular location">
    <subcellularLocation>
        <location evidence="1">Membrane</location>
        <topology evidence="1">Multi-pass membrane protein</topology>
    </subcellularLocation>
</comment>
<comment type="caution">
    <text evidence="8">The sequence shown here is derived from an EMBL/GenBank/DDBJ whole genome shotgun (WGS) entry which is preliminary data.</text>
</comment>
<protein>
    <recommendedName>
        <fullName evidence="10">MFS transporter</fullName>
    </recommendedName>
</protein>
<feature type="region of interest" description="Disordered" evidence="6">
    <location>
        <begin position="184"/>
        <end position="205"/>
    </location>
</feature>
<evidence type="ECO:0000256" key="6">
    <source>
        <dbReference type="SAM" id="MobiDB-lite"/>
    </source>
</evidence>
<feature type="transmembrane region" description="Helical" evidence="7">
    <location>
        <begin position="309"/>
        <end position="329"/>
    </location>
</feature>
<dbReference type="InterPro" id="IPR050930">
    <property type="entry name" value="MFS_Vesicular_Transporter"/>
</dbReference>
<gene>
    <name evidence="8" type="ORF">GCM10010411_38250</name>
</gene>
<keyword evidence="9" id="KW-1185">Reference proteome</keyword>
<evidence type="ECO:0000256" key="7">
    <source>
        <dbReference type="SAM" id="Phobius"/>
    </source>
</evidence>
<feature type="transmembrane region" description="Helical" evidence="7">
    <location>
        <begin position="541"/>
        <end position="560"/>
    </location>
</feature>
<dbReference type="Proteomes" id="UP001501509">
    <property type="component" value="Unassembled WGS sequence"/>
</dbReference>
<feature type="transmembrane region" description="Helical" evidence="7">
    <location>
        <begin position="663"/>
        <end position="682"/>
    </location>
</feature>
<keyword evidence="3 7" id="KW-0812">Transmembrane</keyword>
<feature type="transmembrane region" description="Helical" evidence="7">
    <location>
        <begin position="514"/>
        <end position="535"/>
    </location>
</feature>
<sequence>MSPHDDPSEFPTDSPTDRTVTFDRPDGFTIPLDRPTWREHPTAELPTIQPADEPTDPGAAPGLAANAEPDITPAADPGAGTGVGSAVGPGVDFGADSGVGTGIGSVVGSGIGSGNDFGVDSGVSRGVGSAAGSGAGSGADFGVGSGVGSDVDSGAGLAADTGAGPSVGSGAGLGVGSGASSDVGSSVELDVGSGGGSAASSGVGPGGGLDVGSGVSSGVGSDVGSGVAVDVGWGGGSAAGLDVGSGVGSDVGSGVGSDVRSDVRSDVGSGVGSGVDSRVGLDGGSGVGVEVEQGVGEIVGAAGRVREGLAALGVLLATFTVVPAVALALPNTSLNVLVPARDGLGLDDAGLPGLIRAAGFTLPALLLAVPVAAVASRRFSPRFVLLFGLVLLLGGLGVARFAGTVPMIGIGRALQGLGAGVALPAVVVLVAERRSRALASIWAGTLVGVLLLAMPLALYATPLPVGGSPPGDWRAAFGPYPGIAGAALGAAFLCVILRGRRPLPAPRRAERGQLLLPAVPAAGFAFLAVVTTYGWSPGAQLVVGGIAMIALLGLAVVGSGDTTTGSPLGCAVVMVTTGLLTYPLAGPLAGLANGSAALRGTGDPRLQLVPFAAAALAALLGALATVRMSRDAARGAVLGGHGLVLVAVLVFLATDVASGPWSLLAPLVPLGAGLGMALAASLREAGAGAALFGLTLAFPAVLVGQLLVLALQSGQIQRLRPETGAEQLYGLTAGYRVWLIAAGVLTVVLVAACVRVTAARERDPHAGGRRAG</sequence>
<keyword evidence="5 7" id="KW-0472">Membrane</keyword>
<feature type="transmembrane region" description="Helical" evidence="7">
    <location>
        <begin position="409"/>
        <end position="431"/>
    </location>
</feature>
<feature type="transmembrane region" description="Helical" evidence="7">
    <location>
        <begin position="605"/>
        <end position="624"/>
    </location>
</feature>
<feature type="transmembrane region" description="Helical" evidence="7">
    <location>
        <begin position="438"/>
        <end position="460"/>
    </location>
</feature>
<evidence type="ECO:0000256" key="2">
    <source>
        <dbReference type="ARBA" id="ARBA00022448"/>
    </source>
</evidence>
<feature type="transmembrane region" description="Helical" evidence="7">
    <location>
        <begin position="480"/>
        <end position="498"/>
    </location>
</feature>
<feature type="transmembrane region" description="Helical" evidence="7">
    <location>
        <begin position="689"/>
        <end position="713"/>
    </location>
</feature>
<dbReference type="SUPFAM" id="SSF103473">
    <property type="entry name" value="MFS general substrate transporter"/>
    <property type="match status" value="1"/>
</dbReference>
<evidence type="ECO:0000256" key="4">
    <source>
        <dbReference type="ARBA" id="ARBA00022989"/>
    </source>
</evidence>
<feature type="region of interest" description="Disordered" evidence="6">
    <location>
        <begin position="252"/>
        <end position="276"/>
    </location>
</feature>
<accession>A0ABN3PTY9</accession>
<organism evidence="8 9">
    <name type="scientific">Actinomadura fulvescens</name>
    <dbReference type="NCBI Taxonomy" id="46160"/>
    <lineage>
        <taxon>Bacteria</taxon>
        <taxon>Bacillati</taxon>
        <taxon>Actinomycetota</taxon>
        <taxon>Actinomycetes</taxon>
        <taxon>Streptosporangiales</taxon>
        <taxon>Thermomonosporaceae</taxon>
        <taxon>Actinomadura</taxon>
    </lineage>
</organism>
<evidence type="ECO:0008006" key="10">
    <source>
        <dbReference type="Google" id="ProtNLM"/>
    </source>
</evidence>